<dbReference type="SUPFAM" id="SSF56672">
    <property type="entry name" value="DNA/RNA polymerases"/>
    <property type="match status" value="1"/>
</dbReference>
<dbReference type="PROSITE" id="PS50878">
    <property type="entry name" value="RT_POL"/>
    <property type="match status" value="1"/>
</dbReference>
<evidence type="ECO:0000313" key="3">
    <source>
        <dbReference type="Proteomes" id="UP001209878"/>
    </source>
</evidence>
<dbReference type="InterPro" id="IPR043502">
    <property type="entry name" value="DNA/RNA_pol_sf"/>
</dbReference>
<gene>
    <name evidence="2" type="ORF">NP493_1627g01017</name>
</gene>
<proteinExistence type="predicted"/>
<dbReference type="PANTHER" id="PTHR33332">
    <property type="entry name" value="REVERSE TRANSCRIPTASE DOMAIN-CONTAINING PROTEIN"/>
    <property type="match status" value="1"/>
</dbReference>
<dbReference type="Pfam" id="PF00078">
    <property type="entry name" value="RVT_1"/>
    <property type="match status" value="1"/>
</dbReference>
<reference evidence="2" key="1">
    <citation type="journal article" date="2023" name="Mol. Biol. Evol.">
        <title>Third-Generation Sequencing Reveals the Adaptive Role of the Epigenome in Three Deep-Sea Polychaetes.</title>
        <authorList>
            <person name="Perez M."/>
            <person name="Aroh O."/>
            <person name="Sun Y."/>
            <person name="Lan Y."/>
            <person name="Juniper S.K."/>
            <person name="Young C.R."/>
            <person name="Angers B."/>
            <person name="Qian P.Y."/>
        </authorList>
    </citation>
    <scope>NUCLEOTIDE SEQUENCE</scope>
    <source>
        <strain evidence="2">R07B-5</strain>
    </source>
</reference>
<organism evidence="2 3">
    <name type="scientific">Ridgeia piscesae</name>
    <name type="common">Tubeworm</name>
    <dbReference type="NCBI Taxonomy" id="27915"/>
    <lineage>
        <taxon>Eukaryota</taxon>
        <taxon>Metazoa</taxon>
        <taxon>Spiralia</taxon>
        <taxon>Lophotrochozoa</taxon>
        <taxon>Annelida</taxon>
        <taxon>Polychaeta</taxon>
        <taxon>Sedentaria</taxon>
        <taxon>Canalipalpata</taxon>
        <taxon>Sabellida</taxon>
        <taxon>Siboglinidae</taxon>
        <taxon>Ridgeia</taxon>
    </lineage>
</organism>
<dbReference type="CDD" id="cd01650">
    <property type="entry name" value="RT_nLTR_like"/>
    <property type="match status" value="1"/>
</dbReference>
<keyword evidence="3" id="KW-1185">Reference proteome</keyword>
<dbReference type="Proteomes" id="UP001209878">
    <property type="component" value="Unassembled WGS sequence"/>
</dbReference>
<protein>
    <recommendedName>
        <fullName evidence="1">Reverse transcriptase domain-containing protein</fullName>
    </recommendedName>
</protein>
<dbReference type="EMBL" id="JAODUO010001627">
    <property type="protein sequence ID" value="KAK2160703.1"/>
    <property type="molecule type" value="Genomic_DNA"/>
</dbReference>
<sequence>MFRLPRSLDGQRVQQQPEFRLAAQGCELFSRFFRGKIDNLLSGLQCFNDVDRPSDERRCFTDCIDVFDRTTSTEITAICCATKKTCVLDPLPANQLTDNITGIVPAITRIKNASLDEGKMPKSLKHAIVRPLLKKASLGKDTVSSYRPLSNLTQLSKVIEKVVALRIMSHVSDQQMVESFQSAYRKKHSTETALLYVISAVKTAMDKKQGAILLLVDFSSAFDTIDHNILIRRLRLRYGFVGKTLDWVISYLKERTQRVVIGDQSSSTTTLTRGVPEGSIFGPLLFSLYVQPIGDIIRAHGLFFHQYADDLQVYAHFDLNHSALSAAVKQMEDCLDEEKVWMARNSMFMDDGKTQYLPNMQSWIKV</sequence>
<name>A0AAD9N9S8_RIDPI</name>
<evidence type="ECO:0000313" key="2">
    <source>
        <dbReference type="EMBL" id="KAK2160703.1"/>
    </source>
</evidence>
<dbReference type="InterPro" id="IPR000477">
    <property type="entry name" value="RT_dom"/>
</dbReference>
<dbReference type="AlphaFoldDB" id="A0AAD9N9S8"/>
<evidence type="ECO:0000259" key="1">
    <source>
        <dbReference type="PROSITE" id="PS50878"/>
    </source>
</evidence>
<comment type="caution">
    <text evidence="2">The sequence shown here is derived from an EMBL/GenBank/DDBJ whole genome shotgun (WGS) entry which is preliminary data.</text>
</comment>
<accession>A0AAD9N9S8</accession>
<feature type="domain" description="Reverse transcriptase" evidence="1">
    <location>
        <begin position="113"/>
        <end position="366"/>
    </location>
</feature>